<evidence type="ECO:0000256" key="1">
    <source>
        <dbReference type="SAM" id="MobiDB-lite"/>
    </source>
</evidence>
<reference evidence="2" key="1">
    <citation type="submission" date="2023-01" db="EMBL/GenBank/DDBJ databases">
        <title>Human gut microbiome strain richness.</title>
        <authorList>
            <person name="Chen-Liaw A."/>
        </authorList>
    </citation>
    <scope>NUCLEOTIDE SEQUENCE</scope>
    <source>
        <strain evidence="2">B1_m1001713B170214d0_201011</strain>
    </source>
</reference>
<dbReference type="Proteomes" id="UP001300871">
    <property type="component" value="Unassembled WGS sequence"/>
</dbReference>
<gene>
    <name evidence="2" type="ORF">PM006_04975</name>
</gene>
<proteinExistence type="predicted"/>
<comment type="caution">
    <text evidence="2">The sequence shown here is derived from an EMBL/GenBank/DDBJ whole genome shotgun (WGS) entry which is preliminary data.</text>
</comment>
<name>A0AAW6ART0_CLOSY</name>
<feature type="compositionally biased region" description="Polar residues" evidence="1">
    <location>
        <begin position="44"/>
        <end position="59"/>
    </location>
</feature>
<dbReference type="AlphaFoldDB" id="A0AAW6ART0"/>
<protein>
    <submittedName>
        <fullName evidence="2">Uncharacterized protein</fullName>
    </submittedName>
</protein>
<evidence type="ECO:0000313" key="2">
    <source>
        <dbReference type="EMBL" id="MDB1999544.1"/>
    </source>
</evidence>
<evidence type="ECO:0000313" key="3">
    <source>
        <dbReference type="Proteomes" id="UP001300871"/>
    </source>
</evidence>
<feature type="compositionally biased region" description="Basic and acidic residues" evidence="1">
    <location>
        <begin position="21"/>
        <end position="32"/>
    </location>
</feature>
<dbReference type="EMBL" id="JAQLGM010000008">
    <property type="protein sequence ID" value="MDB1999544.1"/>
    <property type="molecule type" value="Genomic_DNA"/>
</dbReference>
<sequence length="77" mass="8157">MVLFSQGGAGRFDIGLPGTRSGRDRGLPHLRLETISGRIPSPHDNLSTGTKDSATSLTTPDMVRSGRVLSPQLNLSV</sequence>
<accession>A0AAW6ART0</accession>
<dbReference type="RefSeq" id="WP_158237087.1">
    <property type="nucleotide sequence ID" value="NZ_JABFCJ010000010.1"/>
</dbReference>
<organism evidence="2 3">
    <name type="scientific">Clostridium symbiosum</name>
    <name type="common">Bacteroides symbiosus</name>
    <dbReference type="NCBI Taxonomy" id="1512"/>
    <lineage>
        <taxon>Bacteria</taxon>
        <taxon>Bacillati</taxon>
        <taxon>Bacillota</taxon>
        <taxon>Clostridia</taxon>
        <taxon>Lachnospirales</taxon>
        <taxon>Lachnospiraceae</taxon>
        <taxon>Otoolea</taxon>
    </lineage>
</organism>
<feature type="region of interest" description="Disordered" evidence="1">
    <location>
        <begin position="1"/>
        <end position="77"/>
    </location>
</feature>